<dbReference type="InterPro" id="IPR036396">
    <property type="entry name" value="Cyt_P450_sf"/>
</dbReference>
<feature type="chain" id="PRO_5034130554" evidence="4">
    <location>
        <begin position="21"/>
        <end position="429"/>
    </location>
</feature>
<dbReference type="InterPro" id="IPR002401">
    <property type="entry name" value="Cyt_P450_E_grp-I"/>
</dbReference>
<feature type="signal peptide" evidence="4">
    <location>
        <begin position="1"/>
        <end position="20"/>
    </location>
</feature>
<comment type="similarity">
    <text evidence="1 3">Belongs to the cytochrome P450 family.</text>
</comment>
<dbReference type="GO" id="GO:0020037">
    <property type="term" value="F:heme binding"/>
    <property type="evidence" value="ECO:0007669"/>
    <property type="project" value="InterPro"/>
</dbReference>
<dbReference type="PRINTS" id="PR00385">
    <property type="entry name" value="P450"/>
</dbReference>
<feature type="binding site" description="axial binding residue" evidence="2">
    <location>
        <position position="375"/>
    </location>
    <ligand>
        <name>heme</name>
        <dbReference type="ChEBI" id="CHEBI:30413"/>
    </ligand>
    <ligandPart>
        <name>Fe</name>
        <dbReference type="ChEBI" id="CHEBI:18248"/>
    </ligandPart>
</feature>
<dbReference type="GO" id="GO:0005506">
    <property type="term" value="F:iron ion binding"/>
    <property type="evidence" value="ECO:0007669"/>
    <property type="project" value="InterPro"/>
</dbReference>
<dbReference type="SUPFAM" id="SSF48264">
    <property type="entry name" value="Cytochrome P450"/>
    <property type="match status" value="1"/>
</dbReference>
<evidence type="ECO:0000256" key="2">
    <source>
        <dbReference type="PIRSR" id="PIRSR602401-1"/>
    </source>
</evidence>
<keyword evidence="4" id="KW-0732">Signal</keyword>
<evidence type="ECO:0000313" key="5">
    <source>
        <dbReference type="Proteomes" id="UP000694845"/>
    </source>
</evidence>
<dbReference type="GeneID" id="110979470"/>
<dbReference type="OrthoDB" id="1470350at2759"/>
<sequence length="429" mass="49399">MKIFGPVFALFMFSKPSVICLEPSCVKKILHSTTHFKPPAEVQFFWSVFGQRYLHHGLLTESNVPKHMKRRALFDPAFHRKYLKTLISTFNQSANVLIEKLTNVADGKTVVPMLDEFNKFTLDVLAKVAFGLDLLEDKGFNKAICKSLTGVEICFYKPWIQWSPLPAHAKFREECREGVRLIRETGRKCVLDRIAAKKRGEKIPNDILTYILQQSNDLQDDEDFTMENMLDEFCTFFIAGQETTANMMAFMLVELGHHPDVMHRLQTEAKAVLGDSDYVKFEDLGKLEYMMLVIKETLRLWPPVIGTSRQLAHDEMLFGYKIPAGTPVWLNTYTMGRNDKCFPDPLVFNPERFIDTSEDRQLFTHFPFSMGIRSCIGQQFALIEAKLIMSRLLQKFNFSLAPGQLRDDVLQEILIKPKGRCKNYLTLAE</sequence>
<dbReference type="RefSeq" id="XP_022090979.1">
    <property type="nucleotide sequence ID" value="XM_022235287.1"/>
</dbReference>
<accession>A0A8B7YCK4</accession>
<dbReference type="PRINTS" id="PR00463">
    <property type="entry name" value="EP450I"/>
</dbReference>
<evidence type="ECO:0000256" key="3">
    <source>
        <dbReference type="RuleBase" id="RU000461"/>
    </source>
</evidence>
<dbReference type="InterPro" id="IPR017972">
    <property type="entry name" value="Cyt_P450_CS"/>
</dbReference>
<dbReference type="CDD" id="cd20613">
    <property type="entry name" value="CYP46A1-like"/>
    <property type="match status" value="1"/>
</dbReference>
<evidence type="ECO:0000313" key="6">
    <source>
        <dbReference type="RefSeq" id="XP_022090979.1"/>
    </source>
</evidence>
<comment type="cofactor">
    <cofactor evidence="2">
        <name>heme</name>
        <dbReference type="ChEBI" id="CHEBI:30413"/>
    </cofactor>
</comment>
<gene>
    <name evidence="6" type="primary">LOC110979470</name>
</gene>
<dbReference type="Pfam" id="PF00067">
    <property type="entry name" value="p450"/>
    <property type="match status" value="1"/>
</dbReference>
<evidence type="ECO:0000256" key="1">
    <source>
        <dbReference type="ARBA" id="ARBA00010617"/>
    </source>
</evidence>
<dbReference type="Proteomes" id="UP000694845">
    <property type="component" value="Unplaced"/>
</dbReference>
<dbReference type="InterPro" id="IPR001128">
    <property type="entry name" value="Cyt_P450"/>
</dbReference>
<keyword evidence="2 3" id="KW-0349">Heme</keyword>
<dbReference type="AlphaFoldDB" id="A0A8B7YCK4"/>
<dbReference type="PANTHER" id="PTHR24293:SF0">
    <property type="entry name" value="CYP46A1 PROTEIN-RELATED"/>
    <property type="match status" value="1"/>
</dbReference>
<keyword evidence="2 3" id="KW-0408">Iron</keyword>
<dbReference type="OMA" id="FYDIYGA"/>
<dbReference type="Gene3D" id="1.10.630.10">
    <property type="entry name" value="Cytochrome P450"/>
    <property type="match status" value="1"/>
</dbReference>
<dbReference type="KEGG" id="aplc:110979470"/>
<reference evidence="6" key="1">
    <citation type="submission" date="2025-08" db="UniProtKB">
        <authorList>
            <consortium name="RefSeq"/>
        </authorList>
    </citation>
    <scope>IDENTIFICATION</scope>
</reference>
<dbReference type="PROSITE" id="PS00086">
    <property type="entry name" value="CYTOCHROME_P450"/>
    <property type="match status" value="1"/>
</dbReference>
<name>A0A8B7YCK4_ACAPL</name>
<keyword evidence="3" id="KW-0560">Oxidoreductase</keyword>
<keyword evidence="2 3" id="KW-0479">Metal-binding</keyword>
<dbReference type="PANTHER" id="PTHR24293">
    <property type="entry name" value="CYTOCHROME P450 FAMILY 46 SUBFAMILY A"/>
    <property type="match status" value="1"/>
</dbReference>
<evidence type="ECO:0000256" key="4">
    <source>
        <dbReference type="SAM" id="SignalP"/>
    </source>
</evidence>
<keyword evidence="3" id="KW-0503">Monooxygenase</keyword>
<keyword evidence="5" id="KW-1185">Reference proteome</keyword>
<dbReference type="GO" id="GO:0033781">
    <property type="term" value="F:cholesterol 24-hydroxylase activity"/>
    <property type="evidence" value="ECO:0007669"/>
    <property type="project" value="InterPro"/>
</dbReference>
<dbReference type="InterPro" id="IPR039983">
    <property type="entry name" value="CYP46A1"/>
</dbReference>
<dbReference type="GO" id="GO:0006707">
    <property type="term" value="P:cholesterol catabolic process"/>
    <property type="evidence" value="ECO:0007669"/>
    <property type="project" value="InterPro"/>
</dbReference>
<organism evidence="5 6">
    <name type="scientific">Acanthaster planci</name>
    <name type="common">Crown-of-thorns starfish</name>
    <dbReference type="NCBI Taxonomy" id="133434"/>
    <lineage>
        <taxon>Eukaryota</taxon>
        <taxon>Metazoa</taxon>
        <taxon>Echinodermata</taxon>
        <taxon>Eleutherozoa</taxon>
        <taxon>Asterozoa</taxon>
        <taxon>Asteroidea</taxon>
        <taxon>Valvatacea</taxon>
        <taxon>Valvatida</taxon>
        <taxon>Acanthasteridae</taxon>
        <taxon>Acanthaster</taxon>
    </lineage>
</organism>
<protein>
    <submittedName>
        <fullName evidence="6">Cholesterol 24-hydroxylase-like</fullName>
    </submittedName>
</protein>
<proteinExistence type="inferred from homology"/>